<dbReference type="EMBL" id="BK014893">
    <property type="protein sequence ID" value="DAD81006.1"/>
    <property type="molecule type" value="Genomic_DNA"/>
</dbReference>
<organism evidence="1">
    <name type="scientific">Siphoviridae sp. ctGFb30</name>
    <dbReference type="NCBI Taxonomy" id="2826219"/>
    <lineage>
        <taxon>Viruses</taxon>
        <taxon>Duplodnaviria</taxon>
        <taxon>Heunggongvirae</taxon>
        <taxon>Uroviricota</taxon>
        <taxon>Caudoviricetes</taxon>
    </lineage>
</organism>
<name>A0A8S5MFI0_9CAUD</name>
<accession>A0A8S5MFI0</accession>
<reference evidence="1" key="1">
    <citation type="journal article" date="2021" name="Proc. Natl. Acad. Sci. U.S.A.">
        <title>A Catalog of Tens of Thousands of Viruses from Human Metagenomes Reveals Hidden Associations with Chronic Diseases.</title>
        <authorList>
            <person name="Tisza M.J."/>
            <person name="Buck C.B."/>
        </authorList>
    </citation>
    <scope>NUCLEOTIDE SEQUENCE</scope>
    <source>
        <strain evidence="1">CtGFb30</strain>
    </source>
</reference>
<proteinExistence type="predicted"/>
<evidence type="ECO:0000313" key="1">
    <source>
        <dbReference type="EMBL" id="DAD81006.1"/>
    </source>
</evidence>
<protein>
    <submittedName>
        <fullName evidence="1">Portal protein</fullName>
    </submittedName>
</protein>
<sequence>MKINIPLDSVKKQIREEFRIAPLVTPEMREAEDLWMQIWTGTPPWANDQDRTINFAKAVTGEAARLATMGVSVELSGSARADWLQERLNEELIPFLRDMVDVGCAAGMFLLKPTPDSIGLYTPPEFTITAVDNRKCVTGVVLYDTKATPDYYYVKAEYHRYEGMHYVVSNRAFRVAKGKTAASRANLDEVPDWVGILPDAVLDDTAPLFAVCTMPDANNIDGGACGMSIYANALPELRGLDVAWSAMVDEIQDSRSIALVDDRLLREPGRKHVSVRLPRYVQNVAGSAAESFYQEIDRKLKTGERQTGINMLLQSLSTKCGFSEGYFSYNEKQGLATATQVEADDRRTIQRIKDIRDRIQAAVDGLIQALNDYADIYDLAPYGTYTVAYNFGDITYSYEEDRQNTKSLCQLGVLPWWMYLVRFEGFSEDDAKAAYAEANTAKPGLFPDTE</sequence>